<comment type="caution">
    <text evidence="2">The sequence shown here is derived from an EMBL/GenBank/DDBJ whole genome shotgun (WGS) entry which is preliminary data.</text>
</comment>
<gene>
    <name evidence="2" type="ORF">ERL59_03310</name>
</gene>
<dbReference type="RefSeq" id="WP_160644469.1">
    <property type="nucleotide sequence ID" value="NZ_SIJB01000007.1"/>
</dbReference>
<evidence type="ECO:0000256" key="1">
    <source>
        <dbReference type="SAM" id="Coils"/>
    </source>
</evidence>
<keyword evidence="1" id="KW-0175">Coiled coil</keyword>
<accession>A0A6N9PYE6</accession>
<dbReference type="OrthoDB" id="2678247at2"/>
<reference evidence="2 3" key="1">
    <citation type="submission" date="2019-01" db="EMBL/GenBank/DDBJ databases">
        <title>Chengkuizengella sp. nov., isolated from deep-sea sediment of East Pacific Ocean.</title>
        <authorList>
            <person name="Yang J."/>
            <person name="Lai Q."/>
            <person name="Shao Z."/>
        </authorList>
    </citation>
    <scope>NUCLEOTIDE SEQUENCE [LARGE SCALE GENOMIC DNA]</scope>
    <source>
        <strain evidence="2 3">YPA3-1-1</strain>
    </source>
</reference>
<dbReference type="PROSITE" id="PS51257">
    <property type="entry name" value="PROKAR_LIPOPROTEIN"/>
    <property type="match status" value="1"/>
</dbReference>
<keyword evidence="3" id="KW-1185">Reference proteome</keyword>
<name>A0A6N9PYE6_9BACL</name>
<dbReference type="AlphaFoldDB" id="A0A6N9PYE6"/>
<dbReference type="EMBL" id="SIJB01000007">
    <property type="protein sequence ID" value="NBI27987.1"/>
    <property type="molecule type" value="Genomic_DNA"/>
</dbReference>
<feature type="coiled-coil region" evidence="1">
    <location>
        <begin position="39"/>
        <end position="73"/>
    </location>
</feature>
<protein>
    <submittedName>
        <fullName evidence="2">Uncharacterized protein</fullName>
    </submittedName>
</protein>
<evidence type="ECO:0000313" key="3">
    <source>
        <dbReference type="Proteomes" id="UP000448943"/>
    </source>
</evidence>
<evidence type="ECO:0000313" key="2">
    <source>
        <dbReference type="EMBL" id="NBI27987.1"/>
    </source>
</evidence>
<sequence>MFTYSFKNIGFCLILLICITSLIGCQNQIEQPKEVAKNTVDIQNEMNELKEEIINLKTQNEQLMEQVNSFESKMIDSKLDIMKEFYEQIYRLEHVVKRFPDLEIIMGKIINVKEENDTVFFEIDTVEWLGEEQAIQAIQEDENLSREEAEQQIPNGFYIRNIKEERIPYQLSTDYSSYIIEEASLKYTNEFIDIVNEYMETYEEDYRPIYHFYIIEDEIVQILEQYIP</sequence>
<organism evidence="2 3">
    <name type="scientific">Chengkuizengella marina</name>
    <dbReference type="NCBI Taxonomy" id="2507566"/>
    <lineage>
        <taxon>Bacteria</taxon>
        <taxon>Bacillati</taxon>
        <taxon>Bacillota</taxon>
        <taxon>Bacilli</taxon>
        <taxon>Bacillales</taxon>
        <taxon>Paenibacillaceae</taxon>
        <taxon>Chengkuizengella</taxon>
    </lineage>
</organism>
<dbReference type="Proteomes" id="UP000448943">
    <property type="component" value="Unassembled WGS sequence"/>
</dbReference>
<proteinExistence type="predicted"/>